<evidence type="ECO:0000313" key="1">
    <source>
        <dbReference type="EMBL" id="STX79311.1"/>
    </source>
</evidence>
<name>A0A378K744_LEGPN</name>
<dbReference type="RefSeq" id="WP_027219569.1">
    <property type="nucleotide sequence ID" value="NZ_BAZA01000034.1"/>
</dbReference>
<evidence type="ECO:0000313" key="2">
    <source>
        <dbReference type="Proteomes" id="UP000254631"/>
    </source>
</evidence>
<dbReference type="AlphaFoldDB" id="A0A378K744"/>
<organism evidence="1 2">
    <name type="scientific">Legionella pneumophila</name>
    <dbReference type="NCBI Taxonomy" id="446"/>
    <lineage>
        <taxon>Bacteria</taxon>
        <taxon>Pseudomonadati</taxon>
        <taxon>Pseudomonadota</taxon>
        <taxon>Gammaproteobacteria</taxon>
        <taxon>Legionellales</taxon>
        <taxon>Legionellaceae</taxon>
        <taxon>Legionella</taxon>
    </lineage>
</organism>
<dbReference type="EMBL" id="UGOL01000001">
    <property type="protein sequence ID" value="STX79311.1"/>
    <property type="molecule type" value="Genomic_DNA"/>
</dbReference>
<reference evidence="1 2" key="1">
    <citation type="submission" date="2018-06" db="EMBL/GenBank/DDBJ databases">
        <authorList>
            <consortium name="Pathogen Informatics"/>
            <person name="Doyle S."/>
        </authorList>
    </citation>
    <scope>NUCLEOTIDE SEQUENCE [LARGE SCALE GENOMIC DNA]</scope>
    <source>
        <strain evidence="1 2">NCTC12000</strain>
    </source>
</reference>
<dbReference type="Proteomes" id="UP000254631">
    <property type="component" value="Unassembled WGS sequence"/>
</dbReference>
<proteinExistence type="predicted"/>
<sequence>MINENADSEVLSEREKLYLIKFYQGLRQLILNHHAQSINEKKPLLIVLGEEHKNFPVVIIKEMINEIIKEINLKNVYVELDDQALKELYFQPSEIRIFITDTEQSGLTVIPVDDQSRTSHDGSMTSMNKRDQKIVSEVNTKGEGGFLSVGFEHMEGLLANKNGASLSKDKFHILAINVAKPISLEQSVEMAKGSTPEEEKALISRQQFYSKDSQIIQCVPDGQMSQSIHDKCDIASLRGKLNIKDLVAEISQQNQINYSRQHAGFFSQNKSRHHLPVHSGIFIEQNHGQFQLHFNKDHLEKAKLLILQQFGEGGAGYFDADLAKLDHCRNKSLDFVMEFPTLELLKASIEKITSPYLELKKELETIVSDFEYNKPSFEY</sequence>
<accession>A0A378K744</accession>
<protein>
    <submittedName>
        <fullName evidence="1">Uncharacterized protein</fullName>
    </submittedName>
</protein>
<gene>
    <name evidence="1" type="ORF">NCTC12000_01300</name>
</gene>